<dbReference type="InterPro" id="IPR003646">
    <property type="entry name" value="SH3-like_bac-type"/>
</dbReference>
<reference evidence="3" key="1">
    <citation type="journal article" date="2023" name="Int. J. Mol. Sci.">
        <title>Metagenomics Revealed a New Genus 'Candidatus Thiocaldithrix dubininis' gen. nov., sp. nov. and a New Species 'Candidatus Thiothrix putei' sp. nov. in the Family Thiotrichaceae, Some Members of Which Have Traits of Both Na+- and H+-Motive Energetics.</title>
        <authorList>
            <person name="Ravin N.V."/>
            <person name="Muntyan M.S."/>
            <person name="Smolyakov D.D."/>
            <person name="Rudenko T.S."/>
            <person name="Beletsky A.V."/>
            <person name="Mardanov A.V."/>
            <person name="Grabovich M.Y."/>
        </authorList>
    </citation>
    <scope>NUCLEOTIDE SEQUENCE</scope>
    <source>
        <strain evidence="3">GKL-01</strain>
    </source>
</reference>
<dbReference type="InterPro" id="IPR010466">
    <property type="entry name" value="DUF1058"/>
</dbReference>
<dbReference type="EMBL" id="CP124755">
    <property type="protein sequence ID" value="WGZ90425.1"/>
    <property type="molecule type" value="Genomic_DNA"/>
</dbReference>
<feature type="chain" id="PRO_5041719127" evidence="1">
    <location>
        <begin position="24"/>
        <end position="166"/>
    </location>
</feature>
<organism evidence="3">
    <name type="scientific">Candidatus Thiocaldithrix dubininis</name>
    <dbReference type="NCBI Taxonomy" id="3080823"/>
    <lineage>
        <taxon>Bacteria</taxon>
        <taxon>Pseudomonadati</taxon>
        <taxon>Pseudomonadota</taxon>
        <taxon>Gammaproteobacteria</taxon>
        <taxon>Thiotrichales</taxon>
        <taxon>Thiotrichaceae</taxon>
        <taxon>Candidatus Thiocaldithrix</taxon>
    </lineage>
</organism>
<dbReference type="Gene3D" id="2.30.30.40">
    <property type="entry name" value="SH3 Domains"/>
    <property type="match status" value="2"/>
</dbReference>
<sequence length="166" mass="18431">MMRFIRTHISVLAIACLPVLTQATEPDQFYSVTRVSGTDRLAMRSKPSSTAPVVHWFAFNAVNITNLGVQSKGWCQVISPNNRLGWSACKYLTPSNDSNRYYSTQGYGDFLAIRKTPSSSATMVGKIPPYETGLQGTGECSATWCPINYQGKRGWVGRKYLASWSF</sequence>
<reference evidence="3" key="2">
    <citation type="submission" date="2023-04" db="EMBL/GenBank/DDBJ databases">
        <authorList>
            <person name="Beletskiy A.V."/>
            <person name="Mardanov A.V."/>
            <person name="Ravin N.V."/>
        </authorList>
    </citation>
    <scope>NUCLEOTIDE SEQUENCE</scope>
    <source>
        <strain evidence="3">GKL-01</strain>
    </source>
</reference>
<feature type="signal peptide" evidence="1">
    <location>
        <begin position="1"/>
        <end position="23"/>
    </location>
</feature>
<dbReference type="Pfam" id="PF08239">
    <property type="entry name" value="SH3_3"/>
    <property type="match status" value="1"/>
</dbReference>
<dbReference type="KEGG" id="tdu:QJT80_13165"/>
<evidence type="ECO:0000313" key="3">
    <source>
        <dbReference type="EMBL" id="WGZ90425.1"/>
    </source>
</evidence>
<feature type="domain" description="SH3b" evidence="2">
    <location>
        <begin position="110"/>
        <end position="161"/>
    </location>
</feature>
<dbReference type="Pfam" id="PF06347">
    <property type="entry name" value="SH3_4"/>
    <property type="match status" value="1"/>
</dbReference>
<keyword evidence="1" id="KW-0732">Signal</keyword>
<proteinExistence type="predicted"/>
<dbReference type="AlphaFoldDB" id="A0AA95H519"/>
<evidence type="ECO:0000256" key="1">
    <source>
        <dbReference type="SAM" id="SignalP"/>
    </source>
</evidence>
<gene>
    <name evidence="3" type="ORF">QJT80_13165</name>
</gene>
<accession>A0AA95H519</accession>
<dbReference type="Proteomes" id="UP001300672">
    <property type="component" value="Chromosome"/>
</dbReference>
<name>A0AA95H519_9GAMM</name>
<evidence type="ECO:0000259" key="2">
    <source>
        <dbReference type="Pfam" id="PF08239"/>
    </source>
</evidence>
<protein>
    <submittedName>
        <fullName evidence="3">SH3 domain-containing protein</fullName>
    </submittedName>
</protein>